<dbReference type="InterPro" id="IPR020946">
    <property type="entry name" value="Flavin_mOase-like"/>
</dbReference>
<keyword evidence="1 4" id="KW-0285">Flavoprotein</keyword>
<comment type="similarity">
    <text evidence="4">Belongs to the FMO family.</text>
</comment>
<dbReference type="EC" id="1.-.-.-" evidence="4"/>
<evidence type="ECO:0000256" key="2">
    <source>
        <dbReference type="ARBA" id="ARBA00022827"/>
    </source>
</evidence>
<accession>A0A0V0HJ45</accession>
<dbReference type="InterPro" id="IPR036188">
    <property type="entry name" value="FAD/NAD-bd_sf"/>
</dbReference>
<dbReference type="AlphaFoldDB" id="A0A0V0HJ45"/>
<dbReference type="EMBL" id="GEDG01018934">
    <property type="protein sequence ID" value="JAP20367.1"/>
    <property type="molecule type" value="Transcribed_RNA"/>
</dbReference>
<keyword evidence="3 4" id="KW-0560">Oxidoreductase</keyword>
<protein>
    <recommendedName>
        <fullName evidence="4">Flavin-containing monooxygenase</fullName>
        <ecNumber evidence="4">1.-.-.-</ecNumber>
    </recommendedName>
</protein>
<sequence>MVLEYIESYARQFDLFTHIHFNSKVLSLNFEDGGSGDGEWNLWSGKGKWNVTVQDTRTISPQIQVITSLNLICVSNISFCKKQNFVFYGRKKNVISNFHLFNNLCQKILSLRKKNY</sequence>
<reference evidence="5" key="1">
    <citation type="submission" date="2015-12" db="EMBL/GenBank/DDBJ databases">
        <title>Gene expression during late stages of embryo sac development: a critical building block for successful pollen-pistil interactions.</title>
        <authorList>
            <person name="Liu Y."/>
            <person name="Joly V."/>
            <person name="Sabar M."/>
            <person name="Matton D.P."/>
        </authorList>
    </citation>
    <scope>NUCLEOTIDE SEQUENCE</scope>
</reference>
<organism evidence="5">
    <name type="scientific">Solanum chacoense</name>
    <name type="common">Chaco potato</name>
    <dbReference type="NCBI Taxonomy" id="4108"/>
    <lineage>
        <taxon>Eukaryota</taxon>
        <taxon>Viridiplantae</taxon>
        <taxon>Streptophyta</taxon>
        <taxon>Embryophyta</taxon>
        <taxon>Tracheophyta</taxon>
        <taxon>Spermatophyta</taxon>
        <taxon>Magnoliopsida</taxon>
        <taxon>eudicotyledons</taxon>
        <taxon>Gunneridae</taxon>
        <taxon>Pentapetalae</taxon>
        <taxon>asterids</taxon>
        <taxon>lamiids</taxon>
        <taxon>Solanales</taxon>
        <taxon>Solanaceae</taxon>
        <taxon>Solanoideae</taxon>
        <taxon>Solaneae</taxon>
        <taxon>Solanum</taxon>
    </lineage>
</organism>
<comment type="cofactor">
    <cofactor evidence="4">
        <name>FAD</name>
        <dbReference type="ChEBI" id="CHEBI:57692"/>
    </cofactor>
</comment>
<evidence type="ECO:0000313" key="5">
    <source>
        <dbReference type="EMBL" id="JAP20367.1"/>
    </source>
</evidence>
<dbReference type="GO" id="GO:0050661">
    <property type="term" value="F:NADP binding"/>
    <property type="evidence" value="ECO:0007669"/>
    <property type="project" value="InterPro"/>
</dbReference>
<dbReference type="GO" id="GO:0050660">
    <property type="term" value="F:flavin adenine dinucleotide binding"/>
    <property type="evidence" value="ECO:0007669"/>
    <property type="project" value="InterPro"/>
</dbReference>
<dbReference type="GO" id="GO:0004499">
    <property type="term" value="F:N,N-dimethylaniline monooxygenase activity"/>
    <property type="evidence" value="ECO:0007669"/>
    <property type="project" value="InterPro"/>
</dbReference>
<dbReference type="Pfam" id="PF00743">
    <property type="entry name" value="FMO-like"/>
    <property type="match status" value="1"/>
</dbReference>
<evidence type="ECO:0000256" key="3">
    <source>
        <dbReference type="ARBA" id="ARBA00023002"/>
    </source>
</evidence>
<proteinExistence type="inferred from homology"/>
<evidence type="ECO:0000256" key="1">
    <source>
        <dbReference type="ARBA" id="ARBA00022630"/>
    </source>
</evidence>
<name>A0A0V0HJ45_SOLCH</name>
<evidence type="ECO:0000256" key="4">
    <source>
        <dbReference type="RuleBase" id="RU361177"/>
    </source>
</evidence>
<dbReference type="Gene3D" id="3.50.50.60">
    <property type="entry name" value="FAD/NAD(P)-binding domain"/>
    <property type="match status" value="1"/>
</dbReference>
<keyword evidence="4" id="KW-0503">Monooxygenase</keyword>
<keyword evidence="2 4" id="KW-0274">FAD</keyword>